<reference evidence="16 17" key="1">
    <citation type="submission" date="2020-02" db="EMBL/GenBank/DDBJ databases">
        <title>Draft genome sequence of two Spirosoma agri KCTC 52727 and Spirosoma terrae KCTC 52035.</title>
        <authorList>
            <person name="Rojas J."/>
            <person name="Ambika Manirajan B."/>
            <person name="Ratering S."/>
            <person name="Suarez C."/>
            <person name="Schnell S."/>
        </authorList>
    </citation>
    <scope>NUCLEOTIDE SEQUENCE [LARGE SCALE GENOMIC DNA]</scope>
    <source>
        <strain evidence="16 17">KCTC 52727</strain>
    </source>
</reference>
<keyword evidence="11" id="KW-0411">Iron-sulfur</keyword>
<evidence type="ECO:0000256" key="12">
    <source>
        <dbReference type="ARBA" id="ARBA00023204"/>
    </source>
</evidence>
<dbReference type="Pfam" id="PF00730">
    <property type="entry name" value="HhH-GPD"/>
    <property type="match status" value="1"/>
</dbReference>
<dbReference type="SMART" id="SM00478">
    <property type="entry name" value="ENDO3c"/>
    <property type="match status" value="1"/>
</dbReference>
<dbReference type="SUPFAM" id="SSF55811">
    <property type="entry name" value="Nudix"/>
    <property type="match status" value="1"/>
</dbReference>
<evidence type="ECO:0000256" key="11">
    <source>
        <dbReference type="ARBA" id="ARBA00023014"/>
    </source>
</evidence>
<proteinExistence type="inferred from homology"/>
<dbReference type="GO" id="GO:0032357">
    <property type="term" value="F:oxidized purine DNA binding"/>
    <property type="evidence" value="ECO:0007669"/>
    <property type="project" value="TreeGrafter"/>
</dbReference>
<dbReference type="RefSeq" id="WP_164041502.1">
    <property type="nucleotide sequence ID" value="NZ_JAAGNZ010000002.1"/>
</dbReference>
<organism evidence="16 17">
    <name type="scientific">Spirosoma agri</name>
    <dbReference type="NCBI Taxonomy" id="1987381"/>
    <lineage>
        <taxon>Bacteria</taxon>
        <taxon>Pseudomonadati</taxon>
        <taxon>Bacteroidota</taxon>
        <taxon>Cytophagia</taxon>
        <taxon>Cytophagales</taxon>
        <taxon>Cytophagaceae</taxon>
        <taxon>Spirosoma</taxon>
    </lineage>
</organism>
<name>A0A6M0ILJ2_9BACT</name>
<evidence type="ECO:0000256" key="6">
    <source>
        <dbReference type="ARBA" id="ARBA00022485"/>
    </source>
</evidence>
<evidence type="ECO:0000259" key="15">
    <source>
        <dbReference type="SMART" id="SM00478"/>
    </source>
</evidence>
<keyword evidence="8 14" id="KW-0227">DNA damage</keyword>
<gene>
    <name evidence="16" type="primary">mutY</name>
    <name evidence="16" type="ORF">GK091_19165</name>
</gene>
<dbReference type="Gene3D" id="1.10.340.30">
    <property type="entry name" value="Hypothetical protein, domain 2"/>
    <property type="match status" value="1"/>
</dbReference>
<comment type="function">
    <text evidence="2">Adenine glycosylase active on G-A mispairs. MutY also corrects error-prone DNA synthesis past GO lesions which are due to the oxidatively damaged form of guanine: 7,8-dihydro-8-oxoguanine (8-oxo-dGTP).</text>
</comment>
<dbReference type="InterPro" id="IPR029119">
    <property type="entry name" value="MutY_C"/>
</dbReference>
<dbReference type="InterPro" id="IPR011257">
    <property type="entry name" value="DNA_glycosylase"/>
</dbReference>
<evidence type="ECO:0000256" key="10">
    <source>
        <dbReference type="ARBA" id="ARBA00023004"/>
    </source>
</evidence>
<protein>
    <recommendedName>
        <fullName evidence="5 14">Adenine DNA glycosylase</fullName>
        <ecNumber evidence="4 14">3.2.2.31</ecNumber>
    </recommendedName>
</protein>
<comment type="similarity">
    <text evidence="3 14">Belongs to the Nth/MutY family.</text>
</comment>
<dbReference type="InterPro" id="IPR015797">
    <property type="entry name" value="NUDIX_hydrolase-like_dom_sf"/>
</dbReference>
<keyword evidence="6" id="KW-0004">4Fe-4S</keyword>
<dbReference type="PANTHER" id="PTHR42944">
    <property type="entry name" value="ADENINE DNA GLYCOSYLASE"/>
    <property type="match status" value="1"/>
</dbReference>
<dbReference type="GO" id="GO:0000701">
    <property type="term" value="F:purine-specific mismatch base pair DNA N-glycosylase activity"/>
    <property type="evidence" value="ECO:0007669"/>
    <property type="project" value="UniProtKB-EC"/>
</dbReference>
<keyword evidence="9" id="KW-0378">Hydrolase</keyword>
<evidence type="ECO:0000313" key="17">
    <source>
        <dbReference type="Proteomes" id="UP000477386"/>
    </source>
</evidence>
<keyword evidence="7" id="KW-0479">Metal-binding</keyword>
<keyword evidence="12" id="KW-0234">DNA repair</keyword>
<keyword evidence="10 14" id="KW-0408">Iron</keyword>
<evidence type="ECO:0000256" key="2">
    <source>
        <dbReference type="ARBA" id="ARBA00002933"/>
    </source>
</evidence>
<keyword evidence="17" id="KW-1185">Reference proteome</keyword>
<dbReference type="EC" id="3.2.2.31" evidence="4 14"/>
<dbReference type="GO" id="GO:0006284">
    <property type="term" value="P:base-excision repair"/>
    <property type="evidence" value="ECO:0007669"/>
    <property type="project" value="UniProtKB-UniRule"/>
</dbReference>
<accession>A0A6M0ILJ2</accession>
<dbReference type="GO" id="GO:0051539">
    <property type="term" value="F:4 iron, 4 sulfur cluster binding"/>
    <property type="evidence" value="ECO:0007669"/>
    <property type="project" value="UniProtKB-UniRule"/>
</dbReference>
<keyword evidence="13 14" id="KW-0326">Glycosidase</keyword>
<dbReference type="InterPro" id="IPR023170">
    <property type="entry name" value="HhH_base_excis_C"/>
</dbReference>
<dbReference type="FunFam" id="1.10.340.30:FF:000002">
    <property type="entry name" value="Adenine DNA glycosylase"/>
    <property type="match status" value="1"/>
</dbReference>
<dbReference type="GO" id="GO:0006298">
    <property type="term" value="P:mismatch repair"/>
    <property type="evidence" value="ECO:0007669"/>
    <property type="project" value="TreeGrafter"/>
</dbReference>
<evidence type="ECO:0000313" key="16">
    <source>
        <dbReference type="EMBL" id="NEU69014.1"/>
    </source>
</evidence>
<dbReference type="GO" id="GO:0035485">
    <property type="term" value="F:adenine/guanine mispair binding"/>
    <property type="evidence" value="ECO:0007669"/>
    <property type="project" value="TreeGrafter"/>
</dbReference>
<dbReference type="NCBIfam" id="TIGR01084">
    <property type="entry name" value="mutY"/>
    <property type="match status" value="1"/>
</dbReference>
<sequence>MNWQSDLNDNESVFVLSLERWYEYHKRDLPWRHTRDPYYIWLSEVILQQTRVAQGKPYYERFVSTYPTIHDMARADERELLRLWQGLGYYSRARNLHQTARYVTDQLDGKFPDTYHDLLKMKGIGVYTAAAVASFAFGERVPVVDGNVYRVLARMFGIQEDITTTGAKKTFAALATRLIQRADDPATYNQSIMEFGAIQCTPVAPDCLLCPVQQHCVAYLTGQQHRLPVKAKKAPVRDRYFQYLVFRNNDRIAMRERTDRDIWQNLYDFYLLETDEPKTALRDLLLPDSVNELVVSGVQASVPAESIQLLSHQRIRALFYVIDVPDALIDRLPIGFTWYSIVETGNLPKPVLITNYLEKSFG</sequence>
<evidence type="ECO:0000256" key="8">
    <source>
        <dbReference type="ARBA" id="ARBA00022763"/>
    </source>
</evidence>
<dbReference type="InterPro" id="IPR005760">
    <property type="entry name" value="A/G_AdeGlyc_MutY"/>
</dbReference>
<dbReference type="AlphaFoldDB" id="A0A6M0ILJ2"/>
<evidence type="ECO:0000256" key="14">
    <source>
        <dbReference type="RuleBase" id="RU365096"/>
    </source>
</evidence>
<evidence type="ECO:0000256" key="9">
    <source>
        <dbReference type="ARBA" id="ARBA00022801"/>
    </source>
</evidence>
<dbReference type="CDD" id="cd03431">
    <property type="entry name" value="NUDIX_DNA_Glycosylase_C-MutY"/>
    <property type="match status" value="1"/>
</dbReference>
<evidence type="ECO:0000256" key="5">
    <source>
        <dbReference type="ARBA" id="ARBA00022023"/>
    </source>
</evidence>
<comment type="cofactor">
    <cofactor evidence="14">
        <name>[4Fe-4S] cluster</name>
        <dbReference type="ChEBI" id="CHEBI:49883"/>
    </cofactor>
    <text evidence="14">Binds 1 [4Fe-4S] cluster.</text>
</comment>
<dbReference type="GO" id="GO:0046872">
    <property type="term" value="F:metal ion binding"/>
    <property type="evidence" value="ECO:0007669"/>
    <property type="project" value="UniProtKB-UniRule"/>
</dbReference>
<comment type="catalytic activity">
    <reaction evidence="1 14">
        <text>Hydrolyzes free adenine bases from 7,8-dihydro-8-oxoguanine:adenine mismatched double-stranded DNA, leaving an apurinic site.</text>
        <dbReference type="EC" id="3.2.2.31"/>
    </reaction>
</comment>
<comment type="caution">
    <text evidence="16">The sequence shown here is derived from an EMBL/GenBank/DDBJ whole genome shotgun (WGS) entry which is preliminary data.</text>
</comment>
<dbReference type="GO" id="GO:0034039">
    <property type="term" value="F:8-oxo-7,8-dihydroguanine DNA N-glycosylase activity"/>
    <property type="evidence" value="ECO:0007669"/>
    <property type="project" value="TreeGrafter"/>
</dbReference>
<dbReference type="InterPro" id="IPR044298">
    <property type="entry name" value="MIG/MutY"/>
</dbReference>
<dbReference type="Gene3D" id="1.10.1670.10">
    <property type="entry name" value="Helix-hairpin-Helix base-excision DNA repair enzymes (C-terminal)"/>
    <property type="match status" value="1"/>
</dbReference>
<evidence type="ECO:0000256" key="13">
    <source>
        <dbReference type="ARBA" id="ARBA00023295"/>
    </source>
</evidence>
<evidence type="ECO:0000256" key="3">
    <source>
        <dbReference type="ARBA" id="ARBA00008343"/>
    </source>
</evidence>
<evidence type="ECO:0000256" key="4">
    <source>
        <dbReference type="ARBA" id="ARBA00012045"/>
    </source>
</evidence>
<dbReference type="InterPro" id="IPR003265">
    <property type="entry name" value="HhH-GPD_domain"/>
</dbReference>
<feature type="domain" description="HhH-GPD" evidence="15">
    <location>
        <begin position="46"/>
        <end position="198"/>
    </location>
</feature>
<dbReference type="EMBL" id="JAAGNZ010000002">
    <property type="protein sequence ID" value="NEU69014.1"/>
    <property type="molecule type" value="Genomic_DNA"/>
</dbReference>
<evidence type="ECO:0000256" key="1">
    <source>
        <dbReference type="ARBA" id="ARBA00000843"/>
    </source>
</evidence>
<dbReference type="CDD" id="cd00056">
    <property type="entry name" value="ENDO3c"/>
    <property type="match status" value="1"/>
</dbReference>
<dbReference type="Proteomes" id="UP000477386">
    <property type="component" value="Unassembled WGS sequence"/>
</dbReference>
<dbReference type="SUPFAM" id="SSF48150">
    <property type="entry name" value="DNA-glycosylase"/>
    <property type="match status" value="1"/>
</dbReference>
<evidence type="ECO:0000256" key="7">
    <source>
        <dbReference type="ARBA" id="ARBA00022723"/>
    </source>
</evidence>
<dbReference type="PANTHER" id="PTHR42944:SF1">
    <property type="entry name" value="ADENINE DNA GLYCOSYLASE"/>
    <property type="match status" value="1"/>
</dbReference>